<protein>
    <recommendedName>
        <fullName evidence="1">Serine aminopeptidase S33 domain-containing protein</fullName>
    </recommendedName>
</protein>
<dbReference type="Proteomes" id="UP000034934">
    <property type="component" value="Unassembled WGS sequence"/>
</dbReference>
<name>A0A0F9YGV9_9BACT</name>
<gene>
    <name evidence="2" type="ORF">UR19_C0001G0007</name>
</gene>
<dbReference type="InterPro" id="IPR022742">
    <property type="entry name" value="Hydrolase_4"/>
</dbReference>
<dbReference type="PANTHER" id="PTHR11614">
    <property type="entry name" value="PHOSPHOLIPASE-RELATED"/>
    <property type="match status" value="1"/>
</dbReference>
<dbReference type="EMBL" id="LBOG01000001">
    <property type="protein sequence ID" value="KKP30623.1"/>
    <property type="molecule type" value="Genomic_DNA"/>
</dbReference>
<dbReference type="InterPro" id="IPR029058">
    <property type="entry name" value="AB_hydrolase_fold"/>
</dbReference>
<dbReference type="Gene3D" id="3.40.50.1820">
    <property type="entry name" value="alpha/beta hydrolase"/>
    <property type="match status" value="1"/>
</dbReference>
<organism evidence="2 3">
    <name type="scientific">Candidatus Nomurabacteria bacterium GW2011_GWF1_31_48</name>
    <dbReference type="NCBI Taxonomy" id="1618767"/>
    <lineage>
        <taxon>Bacteria</taxon>
        <taxon>Candidatus Nomuraibacteriota</taxon>
    </lineage>
</organism>
<evidence type="ECO:0000259" key="1">
    <source>
        <dbReference type="Pfam" id="PF12146"/>
    </source>
</evidence>
<evidence type="ECO:0000313" key="3">
    <source>
        <dbReference type="Proteomes" id="UP000034934"/>
    </source>
</evidence>
<dbReference type="SUPFAM" id="SSF53474">
    <property type="entry name" value="alpha/beta-Hydrolases"/>
    <property type="match status" value="1"/>
</dbReference>
<accession>A0A0F9YGV9</accession>
<evidence type="ECO:0000313" key="2">
    <source>
        <dbReference type="EMBL" id="KKP30623.1"/>
    </source>
</evidence>
<proteinExistence type="predicted"/>
<dbReference type="AlphaFoldDB" id="A0A0F9YGV9"/>
<dbReference type="Pfam" id="PF12146">
    <property type="entry name" value="Hydrolase_4"/>
    <property type="match status" value="1"/>
</dbReference>
<feature type="domain" description="Serine aminopeptidase S33" evidence="1">
    <location>
        <begin position="25"/>
        <end position="241"/>
    </location>
</feature>
<sequence>MQKFEIKNRKGLNIVINVSVPEVSKGISFLLHGLGGFKEQDHIKALESVLFENNYIVINFDATNSIGESEGKYENTTMQNHYEDLFDVISWAKKQEWYKEPFIIAGHSLGGFAVAKYAEEYPKEVKALFPYAAVFSGEDNVKTSYRLRSEEINKWKETGWTHRKSNSKPGTEMKLPWSHIEERLKHNLKTKAGEITMPILFVVGENDTSCPPDDQRKFYDLLPKNTEKEFYIIKEAPHTFHDLEHLNQLKIIFNNWLKKLK</sequence>
<comment type="caution">
    <text evidence="2">The sequence shown here is derived from an EMBL/GenBank/DDBJ whole genome shotgun (WGS) entry which is preliminary data.</text>
</comment>
<dbReference type="InterPro" id="IPR051044">
    <property type="entry name" value="MAG_DAG_Lipase"/>
</dbReference>
<reference evidence="2 3" key="1">
    <citation type="journal article" date="2015" name="Nature">
        <title>rRNA introns, odd ribosomes, and small enigmatic genomes across a large radiation of phyla.</title>
        <authorList>
            <person name="Brown C.T."/>
            <person name="Hug L.A."/>
            <person name="Thomas B.C."/>
            <person name="Sharon I."/>
            <person name="Castelle C.J."/>
            <person name="Singh A."/>
            <person name="Wilkins M.J."/>
            <person name="Williams K.H."/>
            <person name="Banfield J.F."/>
        </authorList>
    </citation>
    <scope>NUCLEOTIDE SEQUENCE [LARGE SCALE GENOMIC DNA]</scope>
</reference>